<dbReference type="Pfam" id="PF12937">
    <property type="entry name" value="F-box-like"/>
    <property type="match status" value="1"/>
</dbReference>
<reference evidence="3" key="1">
    <citation type="submission" date="2023-07" db="EMBL/GenBank/DDBJ databases">
        <title>A chromosome-level genome assembly of Lolium multiflorum.</title>
        <authorList>
            <person name="Chen Y."/>
            <person name="Copetti D."/>
            <person name="Kolliker R."/>
            <person name="Studer B."/>
        </authorList>
    </citation>
    <scope>NUCLEOTIDE SEQUENCE</scope>
    <source>
        <strain evidence="3">02402/16</strain>
        <tissue evidence="3">Leaf</tissue>
    </source>
</reference>
<evidence type="ECO:0000256" key="1">
    <source>
        <dbReference type="SAM" id="Phobius"/>
    </source>
</evidence>
<dbReference type="Pfam" id="PF24523">
    <property type="entry name" value="DUF7595"/>
    <property type="match status" value="1"/>
</dbReference>
<gene>
    <name evidence="3" type="ORF">QYE76_067642</name>
</gene>
<name>A0AAD8SCY9_LOLMU</name>
<dbReference type="EMBL" id="JAUUTY010000004">
    <property type="protein sequence ID" value="KAK1649837.1"/>
    <property type="molecule type" value="Genomic_DNA"/>
</dbReference>
<feature type="transmembrane region" description="Helical" evidence="1">
    <location>
        <begin position="453"/>
        <end position="470"/>
    </location>
</feature>
<evidence type="ECO:0000313" key="4">
    <source>
        <dbReference type="Proteomes" id="UP001231189"/>
    </source>
</evidence>
<dbReference type="PANTHER" id="PTHR35828">
    <property type="entry name" value="OS08G0203800 PROTEIN-RELATED"/>
    <property type="match status" value="1"/>
</dbReference>
<keyword evidence="4" id="KW-1185">Reference proteome</keyword>
<dbReference type="PANTHER" id="PTHR35828:SF21">
    <property type="entry name" value="F-BOX DOMAIN-CONTAINING PROTEIN"/>
    <property type="match status" value="1"/>
</dbReference>
<dbReference type="InterPro" id="IPR036047">
    <property type="entry name" value="F-box-like_dom_sf"/>
</dbReference>
<dbReference type="SMART" id="SM00256">
    <property type="entry name" value="FBOX"/>
    <property type="match status" value="1"/>
</dbReference>
<feature type="transmembrane region" description="Helical" evidence="1">
    <location>
        <begin position="482"/>
        <end position="506"/>
    </location>
</feature>
<evidence type="ECO:0000313" key="3">
    <source>
        <dbReference type="EMBL" id="KAK1649837.1"/>
    </source>
</evidence>
<dbReference type="InterPro" id="IPR001810">
    <property type="entry name" value="F-box_dom"/>
</dbReference>
<proteinExistence type="predicted"/>
<dbReference type="AlphaFoldDB" id="A0AAD8SCY9"/>
<keyword evidence="1" id="KW-0812">Transmembrane</keyword>
<accession>A0AAD8SCY9</accession>
<keyword evidence="1" id="KW-1133">Transmembrane helix</keyword>
<dbReference type="InterPro" id="IPR056016">
    <property type="entry name" value="DUF7595"/>
</dbReference>
<sequence length="515" mass="57457">MEATAVTLPDDIVLEILVRLADEASLFRCGATCKLWRCLVTDSSFLRRRWPADKSRHPSCLVGFFANDWFIRWEIKELPVAVQTFVPGPRSVLGLGRRSLAALVPVADSLFDRVAPLASHGGLILVRFVPAALGSSRSRFIHLAVCNLFAGTCEVLPPLLYKSHYGNVHLDGFAILTGPDFCSDDDGQQRRTPSPGFSALFKVLIIGTSQDAEHYELYMFSSDHPSWSAPCSCLDRLKHKCYGLLQKNAVVRGGTAHWLCWGAHTDLYSFDVNADTGHVSLAMLHLPFPQPFIFFPYDAPQLTIGADGEIVLVRLHTKDLRLEIWTRQQSIADSGAAHWLLTRVIQIEELPKQHKPVDRAECVCFGDKSGTLLLVDDRNRNVYLVDVETGAILEEMTDQFSGLQHKNAIPVDIDWPAFFVSRLRGQFAYRPPLHGVHHVLAADHGRHGGGPKRWSLCWALWGVALVLTLAARLAKSEMWGTLVWWCRLGLVAMGGLSYLCRMWVILAHTPTLGRQ</sequence>
<feature type="domain" description="F-box" evidence="2">
    <location>
        <begin position="8"/>
        <end position="49"/>
    </location>
</feature>
<evidence type="ECO:0000259" key="2">
    <source>
        <dbReference type="SMART" id="SM00256"/>
    </source>
</evidence>
<comment type="caution">
    <text evidence="3">The sequence shown here is derived from an EMBL/GenBank/DDBJ whole genome shotgun (WGS) entry which is preliminary data.</text>
</comment>
<protein>
    <recommendedName>
        <fullName evidence="2">F-box domain-containing protein</fullName>
    </recommendedName>
</protein>
<dbReference type="SUPFAM" id="SSF81383">
    <property type="entry name" value="F-box domain"/>
    <property type="match status" value="1"/>
</dbReference>
<keyword evidence="1" id="KW-0472">Membrane</keyword>
<dbReference type="Gene3D" id="1.20.1280.50">
    <property type="match status" value="1"/>
</dbReference>
<organism evidence="3 4">
    <name type="scientific">Lolium multiflorum</name>
    <name type="common">Italian ryegrass</name>
    <name type="synonym">Lolium perenne subsp. multiflorum</name>
    <dbReference type="NCBI Taxonomy" id="4521"/>
    <lineage>
        <taxon>Eukaryota</taxon>
        <taxon>Viridiplantae</taxon>
        <taxon>Streptophyta</taxon>
        <taxon>Embryophyta</taxon>
        <taxon>Tracheophyta</taxon>
        <taxon>Spermatophyta</taxon>
        <taxon>Magnoliopsida</taxon>
        <taxon>Liliopsida</taxon>
        <taxon>Poales</taxon>
        <taxon>Poaceae</taxon>
        <taxon>BOP clade</taxon>
        <taxon>Pooideae</taxon>
        <taxon>Poodae</taxon>
        <taxon>Poeae</taxon>
        <taxon>Poeae Chloroplast Group 2 (Poeae type)</taxon>
        <taxon>Loliodinae</taxon>
        <taxon>Loliinae</taxon>
        <taxon>Lolium</taxon>
    </lineage>
</organism>
<dbReference type="Proteomes" id="UP001231189">
    <property type="component" value="Unassembled WGS sequence"/>
</dbReference>